<dbReference type="PANTHER" id="PTHR11220">
    <property type="entry name" value="HEME-BINDING PROTEIN-RELATED"/>
    <property type="match status" value="1"/>
</dbReference>
<dbReference type="Pfam" id="PF04832">
    <property type="entry name" value="SOUL"/>
    <property type="match status" value="2"/>
</dbReference>
<evidence type="ECO:0000313" key="3">
    <source>
        <dbReference type="EMBL" id="CAH1244622.1"/>
    </source>
</evidence>
<proteinExistence type="inferred from homology"/>
<name>A0A8K0ED16_BRALA</name>
<dbReference type="Gene3D" id="3.20.80.10">
    <property type="entry name" value="Regulatory factor, effector binding domain"/>
    <property type="match status" value="2"/>
</dbReference>
<dbReference type="SMR" id="A0A8K0ED16"/>
<accession>A0A8K0ED16</accession>
<evidence type="ECO:0000256" key="2">
    <source>
        <dbReference type="SAM" id="SignalP"/>
    </source>
</evidence>
<dbReference type="EMBL" id="OV696699">
    <property type="protein sequence ID" value="CAH1244622.1"/>
    <property type="molecule type" value="Genomic_DNA"/>
</dbReference>
<dbReference type="PANTHER" id="PTHR11220:SF72">
    <property type="entry name" value="HEME-BINDING PROTEIN 2-LIKE ISOFORM X2"/>
    <property type="match status" value="1"/>
</dbReference>
<dbReference type="AlphaFoldDB" id="A0A8K0ED16"/>
<evidence type="ECO:0000313" key="4">
    <source>
        <dbReference type="Proteomes" id="UP000838412"/>
    </source>
</evidence>
<gene>
    <name evidence="3" type="primary">HEBP2</name>
    <name evidence="3" type="ORF">BLAG_LOCUS7218</name>
</gene>
<dbReference type="FunFam" id="3.20.80.10:FF:000002">
    <property type="entry name" value="Heme-binding protein 2"/>
    <property type="match status" value="2"/>
</dbReference>
<dbReference type="Proteomes" id="UP000838412">
    <property type="component" value="Chromosome 14"/>
</dbReference>
<comment type="similarity">
    <text evidence="1">Belongs to the HEBP family.</text>
</comment>
<dbReference type="GO" id="GO:0020037">
    <property type="term" value="F:heme binding"/>
    <property type="evidence" value="ECO:0007669"/>
    <property type="project" value="TreeGrafter"/>
</dbReference>
<dbReference type="SUPFAM" id="SSF55136">
    <property type="entry name" value="Probable bacterial effector-binding domain"/>
    <property type="match status" value="2"/>
</dbReference>
<sequence length="403" mass="44800">MLTLYILTTVAGLVAASPARVTWPTTFCHSLNCPRYHVVTSTAEYQERLYEPAEWVSSSAYLTWYGSGMRTGYGKLIQYISGANKERANIPMTEPVVTMVTPGQNSSSSNFTVSLIVPRADQTSPIEPSDPLVYLKSFPKMTAYVRHFSGYAFGDDWAENAATLAGALDNATIIYHKDFYYTAEYNSVFQPKQIHTMITLIVLTTLASFAVTSPVLPTQTWPPAFCNKLECPKYTTVKTTKDYEERQYDAAKWSSTTISGMSYDEASRTGFQRLFNYISGSNKGQVKIPMTAPVTTKVLPGQGPFCKTNFTVSFFVPFADQTSPPEPSDPNVFTNPLAGMTAFVKSFGGYASDTDWTKNAAALAESLDNATINYHKEFYYTAGYDSPFTPLHRHNEVWFIKAD</sequence>
<keyword evidence="2" id="KW-0732">Signal</keyword>
<keyword evidence="4" id="KW-1185">Reference proteome</keyword>
<feature type="chain" id="PRO_5035452483" evidence="2">
    <location>
        <begin position="17"/>
        <end position="403"/>
    </location>
</feature>
<evidence type="ECO:0000256" key="1">
    <source>
        <dbReference type="ARBA" id="ARBA00009817"/>
    </source>
</evidence>
<dbReference type="InterPro" id="IPR006917">
    <property type="entry name" value="SOUL_heme-bd"/>
</dbReference>
<protein>
    <submittedName>
        <fullName evidence="3">HEBP2 protein</fullName>
    </submittedName>
</protein>
<dbReference type="InterPro" id="IPR011256">
    <property type="entry name" value="Reg_factor_effector_dom_sf"/>
</dbReference>
<feature type="signal peptide" evidence="2">
    <location>
        <begin position="1"/>
        <end position="16"/>
    </location>
</feature>
<organism evidence="3 4">
    <name type="scientific">Branchiostoma lanceolatum</name>
    <name type="common">Common lancelet</name>
    <name type="synonym">Amphioxus lanceolatum</name>
    <dbReference type="NCBI Taxonomy" id="7740"/>
    <lineage>
        <taxon>Eukaryota</taxon>
        <taxon>Metazoa</taxon>
        <taxon>Chordata</taxon>
        <taxon>Cephalochordata</taxon>
        <taxon>Leptocardii</taxon>
        <taxon>Amphioxiformes</taxon>
        <taxon>Branchiostomatidae</taxon>
        <taxon>Branchiostoma</taxon>
    </lineage>
</organism>
<reference evidence="3" key="1">
    <citation type="submission" date="2022-01" db="EMBL/GenBank/DDBJ databases">
        <authorList>
            <person name="Braso-Vives M."/>
        </authorList>
    </citation>
    <scope>NUCLEOTIDE SEQUENCE</scope>
</reference>
<dbReference type="OrthoDB" id="6424451at2759"/>